<feature type="transmembrane region" description="Helical" evidence="1">
    <location>
        <begin position="178"/>
        <end position="198"/>
    </location>
</feature>
<organism evidence="2 3">
    <name type="scientific">Meloidogyne hapla</name>
    <name type="common">Root-knot nematode worm</name>
    <dbReference type="NCBI Taxonomy" id="6305"/>
    <lineage>
        <taxon>Eukaryota</taxon>
        <taxon>Metazoa</taxon>
        <taxon>Ecdysozoa</taxon>
        <taxon>Nematoda</taxon>
        <taxon>Chromadorea</taxon>
        <taxon>Rhabditida</taxon>
        <taxon>Tylenchina</taxon>
        <taxon>Tylenchomorpha</taxon>
        <taxon>Tylenchoidea</taxon>
        <taxon>Meloidogynidae</taxon>
        <taxon>Meloidogyninae</taxon>
        <taxon>Meloidogyne</taxon>
    </lineage>
</organism>
<keyword evidence="1" id="KW-0812">Transmembrane</keyword>
<dbReference type="AlphaFoldDB" id="A0A1I8B829"/>
<evidence type="ECO:0000313" key="3">
    <source>
        <dbReference type="WBParaSite" id="MhA1_Contig1532.frz3.gene12"/>
    </source>
</evidence>
<feature type="transmembrane region" description="Helical" evidence="1">
    <location>
        <begin position="145"/>
        <end position="166"/>
    </location>
</feature>
<evidence type="ECO:0000256" key="1">
    <source>
        <dbReference type="SAM" id="Phobius"/>
    </source>
</evidence>
<keyword evidence="2" id="KW-1185">Reference proteome</keyword>
<keyword evidence="1" id="KW-1133">Transmembrane helix</keyword>
<feature type="transmembrane region" description="Helical" evidence="1">
    <location>
        <begin position="12"/>
        <end position="30"/>
    </location>
</feature>
<proteinExistence type="predicted"/>
<sequence>MLFINWQLKQLNLFIFIFFIPLINSQVIFLNTTESPKLWIDPPDLGEFRIGDKRTIWLIVYTNETAWSGQVIINCEWPKINCPLNETECPIKYSVQLDKENEFAQWININLKGNFVGLNRIEVFAGKTEFFYRIRTSKTKIYSKLTNILIPIFGVVIGIGNFLTGLQLNICKDGLQPISLFIVFLCQFIFKPLTLLVVEENSDDRDQTLFGSESLTILYYPTYNVQQQQNNIYQFFPVNIQQREQPNNYCSCLAWFSLFMSNQESNFLPKFRNFFG</sequence>
<accession>A0A1I8B829</accession>
<keyword evidence="1" id="KW-0472">Membrane</keyword>
<evidence type="ECO:0000313" key="2">
    <source>
        <dbReference type="Proteomes" id="UP000095281"/>
    </source>
</evidence>
<reference evidence="3" key="1">
    <citation type="submission" date="2016-11" db="UniProtKB">
        <authorList>
            <consortium name="WormBaseParasite"/>
        </authorList>
    </citation>
    <scope>IDENTIFICATION</scope>
</reference>
<protein>
    <submittedName>
        <fullName evidence="3">Transmembrane protein</fullName>
    </submittedName>
</protein>
<dbReference type="WBParaSite" id="MhA1_Contig1532.frz3.gene12">
    <property type="protein sequence ID" value="MhA1_Contig1532.frz3.gene12"/>
    <property type="gene ID" value="MhA1_Contig1532.frz3.gene12"/>
</dbReference>
<name>A0A1I8B829_MELHA</name>
<dbReference type="Proteomes" id="UP000095281">
    <property type="component" value="Unplaced"/>
</dbReference>